<dbReference type="InterPro" id="IPR029526">
    <property type="entry name" value="PGBD"/>
</dbReference>
<dbReference type="EMBL" id="MBFU01000177">
    <property type="protein sequence ID" value="PWA01403.1"/>
    <property type="molecule type" value="Genomic_DNA"/>
</dbReference>
<feature type="domain" description="PiggyBac transposable element-derived protein" evidence="2">
    <location>
        <begin position="88"/>
        <end position="157"/>
    </location>
</feature>
<protein>
    <recommendedName>
        <fullName evidence="2">PiggyBac transposable element-derived protein domain-containing protein</fullName>
    </recommendedName>
</protein>
<feature type="compositionally biased region" description="Basic and acidic residues" evidence="1">
    <location>
        <begin position="233"/>
        <end position="250"/>
    </location>
</feature>
<comment type="caution">
    <text evidence="3">The sequence shown here is derived from an EMBL/GenBank/DDBJ whole genome shotgun (WGS) entry which is preliminary data.</text>
</comment>
<dbReference type="Proteomes" id="UP000245591">
    <property type="component" value="Unassembled WGS sequence"/>
</dbReference>
<sequence>MKKISTQKQQDIVSLFNIVKDCRAVAFRLKISDGTVQKYVKLSGATVNKIKKGRPRKLSQTLLRTLARHLSNGDNFYVTEIQKLLEEDFEDFKSLSNEENRYSKLEGLISYFNKKFYKNYYSNQELSVNENLCPWTGKGGNKVYFPLGPVKFGLKLKIVEKVSEISNLANSTQFSVLTESQDSTQIGTQDSTISSIENCIDNVKDNKTNTLVNEQIKIEPVNEPSSSQIRKTINRELSKSKEKSEGKKMK</sequence>
<accession>A0A2U1J8V9</accession>
<evidence type="ECO:0000313" key="4">
    <source>
        <dbReference type="Proteomes" id="UP000245591"/>
    </source>
</evidence>
<feature type="region of interest" description="Disordered" evidence="1">
    <location>
        <begin position="222"/>
        <end position="250"/>
    </location>
</feature>
<dbReference type="Pfam" id="PF13843">
    <property type="entry name" value="DDE_Tnp_1_7"/>
    <property type="match status" value="1"/>
</dbReference>
<dbReference type="AlphaFoldDB" id="A0A2U1J8V9"/>
<reference evidence="3 4" key="1">
    <citation type="journal article" date="2018" name="MBio">
        <title>Comparative Genomics Reveals the Core Gene Toolbox for the Fungus-Insect Symbiosis.</title>
        <authorList>
            <person name="Wang Y."/>
            <person name="Stata M."/>
            <person name="Wang W."/>
            <person name="Stajich J.E."/>
            <person name="White M.M."/>
            <person name="Moncalvo J.M."/>
        </authorList>
    </citation>
    <scope>NUCLEOTIDE SEQUENCE [LARGE SCALE GENOMIC DNA]</scope>
    <source>
        <strain evidence="3 4">AUS-126-30</strain>
    </source>
</reference>
<name>A0A2U1J8V9_SMIAN</name>
<evidence type="ECO:0000313" key="3">
    <source>
        <dbReference type="EMBL" id="PWA01403.1"/>
    </source>
</evidence>
<proteinExistence type="predicted"/>
<keyword evidence="4" id="KW-1185">Reference proteome</keyword>
<organism evidence="3 4">
    <name type="scientific">Smittium angustum</name>
    <dbReference type="NCBI Taxonomy" id="133377"/>
    <lineage>
        <taxon>Eukaryota</taxon>
        <taxon>Fungi</taxon>
        <taxon>Fungi incertae sedis</taxon>
        <taxon>Zoopagomycota</taxon>
        <taxon>Kickxellomycotina</taxon>
        <taxon>Harpellomycetes</taxon>
        <taxon>Harpellales</taxon>
        <taxon>Legeriomycetaceae</taxon>
        <taxon>Smittium</taxon>
    </lineage>
</organism>
<gene>
    <name evidence="3" type="ORF">BB558_002501</name>
</gene>
<evidence type="ECO:0000259" key="2">
    <source>
        <dbReference type="Pfam" id="PF13843"/>
    </source>
</evidence>
<evidence type="ECO:0000256" key="1">
    <source>
        <dbReference type="SAM" id="MobiDB-lite"/>
    </source>
</evidence>